<feature type="non-terminal residue" evidence="2">
    <location>
        <position position="65"/>
    </location>
</feature>
<feature type="compositionally biased region" description="Polar residues" evidence="1">
    <location>
        <begin position="1"/>
        <end position="11"/>
    </location>
</feature>
<evidence type="ECO:0000313" key="3">
    <source>
        <dbReference type="Proteomes" id="UP000652761"/>
    </source>
</evidence>
<gene>
    <name evidence="2" type="ORF">Taro_035036</name>
</gene>
<accession>A0A843VT66</accession>
<proteinExistence type="predicted"/>
<feature type="region of interest" description="Disordered" evidence="1">
    <location>
        <begin position="1"/>
        <end position="65"/>
    </location>
</feature>
<dbReference type="EMBL" id="NMUH01002824">
    <property type="protein sequence ID" value="MQM02273.1"/>
    <property type="molecule type" value="Genomic_DNA"/>
</dbReference>
<evidence type="ECO:0000313" key="2">
    <source>
        <dbReference type="EMBL" id="MQM02273.1"/>
    </source>
</evidence>
<keyword evidence="3" id="KW-1185">Reference proteome</keyword>
<reference evidence="2" key="1">
    <citation type="submission" date="2017-07" db="EMBL/GenBank/DDBJ databases">
        <title>Taro Niue Genome Assembly and Annotation.</title>
        <authorList>
            <person name="Atibalentja N."/>
            <person name="Keating K."/>
            <person name="Fields C.J."/>
        </authorList>
    </citation>
    <scope>NUCLEOTIDE SEQUENCE</scope>
    <source>
        <strain evidence="2">Niue_2</strain>
        <tissue evidence="2">Leaf</tissue>
    </source>
</reference>
<protein>
    <submittedName>
        <fullName evidence="2">Uncharacterized protein</fullName>
    </submittedName>
</protein>
<feature type="compositionally biased region" description="Basic and acidic residues" evidence="1">
    <location>
        <begin position="31"/>
        <end position="40"/>
    </location>
</feature>
<dbReference type="Proteomes" id="UP000652761">
    <property type="component" value="Unassembled WGS sequence"/>
</dbReference>
<evidence type="ECO:0000256" key="1">
    <source>
        <dbReference type="SAM" id="MobiDB-lite"/>
    </source>
</evidence>
<organism evidence="2 3">
    <name type="scientific">Colocasia esculenta</name>
    <name type="common">Wild taro</name>
    <name type="synonym">Arum esculentum</name>
    <dbReference type="NCBI Taxonomy" id="4460"/>
    <lineage>
        <taxon>Eukaryota</taxon>
        <taxon>Viridiplantae</taxon>
        <taxon>Streptophyta</taxon>
        <taxon>Embryophyta</taxon>
        <taxon>Tracheophyta</taxon>
        <taxon>Spermatophyta</taxon>
        <taxon>Magnoliopsida</taxon>
        <taxon>Liliopsida</taxon>
        <taxon>Araceae</taxon>
        <taxon>Aroideae</taxon>
        <taxon>Colocasieae</taxon>
        <taxon>Colocasia</taxon>
    </lineage>
</organism>
<dbReference type="AlphaFoldDB" id="A0A843VT66"/>
<feature type="compositionally biased region" description="Polar residues" evidence="1">
    <location>
        <begin position="52"/>
        <end position="65"/>
    </location>
</feature>
<name>A0A843VT66_COLES</name>
<comment type="caution">
    <text evidence="2">The sequence shown here is derived from an EMBL/GenBank/DDBJ whole genome shotgun (WGS) entry which is preliminary data.</text>
</comment>
<sequence length="65" mass="7101">MAQVISKNGQNRGSGSGLGRKKGKTGEEEDWGKKKIEKQEVVGLHTLPSREPPNTNTQNLLSRSL</sequence>